<sequence>MKKNTNTIILIGLVVCVILFVYYLSNGKNNSWNNLTGNNASSTIIGGNSTDDKTRAETGIDAKMDYIANNIASLSPANPVLGGSWYVIRFWFANDDNVYVEYEDGHVLRRILVEIISGEKILANGDSQPLPYEYEVRAYFEPGESDWTIKDGSDTMFGKPLKLYEFDQDSDIWTKRN</sequence>
<reference evidence="3" key="1">
    <citation type="submission" date="2017-09" db="EMBL/GenBank/DDBJ databases">
        <title>Depth-based differentiation of microbial function through sediment-hosted aquifers and enrichment of novel symbionts in the deep terrestrial subsurface.</title>
        <authorList>
            <person name="Probst A.J."/>
            <person name="Ladd B."/>
            <person name="Jarett J.K."/>
            <person name="Geller-Mcgrath D.E."/>
            <person name="Sieber C.M.K."/>
            <person name="Emerson J.B."/>
            <person name="Anantharaman K."/>
            <person name="Thomas B.C."/>
            <person name="Malmstrom R."/>
            <person name="Stieglmeier M."/>
            <person name="Klingl A."/>
            <person name="Woyke T."/>
            <person name="Ryan C.M."/>
            <person name="Banfield J.F."/>
        </authorList>
    </citation>
    <scope>NUCLEOTIDE SEQUENCE [LARGE SCALE GENOMIC DNA]</scope>
</reference>
<accession>A0A2M8KDQ8</accession>
<evidence type="ECO:0000313" key="3">
    <source>
        <dbReference type="Proteomes" id="UP000231450"/>
    </source>
</evidence>
<dbReference type="Proteomes" id="UP000231450">
    <property type="component" value="Unassembled WGS sequence"/>
</dbReference>
<proteinExistence type="predicted"/>
<evidence type="ECO:0000256" key="1">
    <source>
        <dbReference type="SAM" id="Phobius"/>
    </source>
</evidence>
<keyword evidence="1" id="KW-0812">Transmembrane</keyword>
<protein>
    <submittedName>
        <fullName evidence="2">Uncharacterized protein</fullName>
    </submittedName>
</protein>
<dbReference type="AlphaFoldDB" id="A0A2M8KDQ8"/>
<evidence type="ECO:0000313" key="2">
    <source>
        <dbReference type="EMBL" id="PJE58046.1"/>
    </source>
</evidence>
<dbReference type="EMBL" id="PFDW01000060">
    <property type="protein sequence ID" value="PJE58046.1"/>
    <property type="molecule type" value="Genomic_DNA"/>
</dbReference>
<gene>
    <name evidence="2" type="ORF">COU81_02750</name>
</gene>
<keyword evidence="1" id="KW-1133">Transmembrane helix</keyword>
<organism evidence="2 3">
    <name type="scientific">Candidatus Portnoybacteria bacterium CG10_big_fil_rev_8_21_14_0_10_36_7</name>
    <dbReference type="NCBI Taxonomy" id="1974812"/>
    <lineage>
        <taxon>Bacteria</taxon>
        <taxon>Candidatus Portnoyibacteriota</taxon>
    </lineage>
</organism>
<comment type="caution">
    <text evidence="2">The sequence shown here is derived from an EMBL/GenBank/DDBJ whole genome shotgun (WGS) entry which is preliminary data.</text>
</comment>
<keyword evidence="1" id="KW-0472">Membrane</keyword>
<name>A0A2M8KDQ8_9BACT</name>
<feature type="transmembrane region" description="Helical" evidence="1">
    <location>
        <begin position="7"/>
        <end position="25"/>
    </location>
</feature>